<evidence type="ECO:0000256" key="3">
    <source>
        <dbReference type="ARBA" id="ARBA00022576"/>
    </source>
</evidence>
<protein>
    <submittedName>
        <fullName evidence="7">Aminotransferase</fullName>
    </submittedName>
</protein>
<dbReference type="Proteomes" id="UP001157160">
    <property type="component" value="Unassembled WGS sequence"/>
</dbReference>
<dbReference type="GO" id="GO:0006520">
    <property type="term" value="P:amino acid metabolic process"/>
    <property type="evidence" value="ECO:0007669"/>
    <property type="project" value="InterPro"/>
</dbReference>
<comment type="cofactor">
    <cofactor evidence="1">
        <name>pyridoxal 5'-phosphate</name>
        <dbReference type="ChEBI" id="CHEBI:597326"/>
    </cofactor>
</comment>
<organism evidence="7 8">
    <name type="scientific">Arenivirga flava</name>
    <dbReference type="NCBI Taxonomy" id="1930060"/>
    <lineage>
        <taxon>Bacteria</taxon>
        <taxon>Bacillati</taxon>
        <taxon>Actinomycetota</taxon>
        <taxon>Actinomycetes</taxon>
        <taxon>Micrococcales</taxon>
        <taxon>Microbacteriaceae</taxon>
        <taxon>Arenivirga</taxon>
    </lineage>
</organism>
<keyword evidence="5" id="KW-0663">Pyridoxal phosphate</keyword>
<keyword evidence="3 7" id="KW-0032">Aminotransferase</keyword>
<evidence type="ECO:0000256" key="2">
    <source>
        <dbReference type="ARBA" id="ARBA00007441"/>
    </source>
</evidence>
<dbReference type="RefSeq" id="WP_284234276.1">
    <property type="nucleotide sequence ID" value="NZ_BSUL01000001.1"/>
</dbReference>
<reference evidence="7 8" key="1">
    <citation type="journal article" date="2014" name="Int. J. Syst. Evol. Microbiol.">
        <title>Complete genome sequence of Corynebacterium casei LMG S-19264T (=DSM 44701T), isolated from a smear-ripened cheese.</title>
        <authorList>
            <consortium name="US DOE Joint Genome Institute (JGI-PGF)"/>
            <person name="Walter F."/>
            <person name="Albersmeier A."/>
            <person name="Kalinowski J."/>
            <person name="Ruckert C."/>
        </authorList>
    </citation>
    <scope>NUCLEOTIDE SEQUENCE [LARGE SCALE GENOMIC DNA]</scope>
    <source>
        <strain evidence="7 8">NBRC 112289</strain>
    </source>
</reference>
<dbReference type="InterPro" id="IPR015421">
    <property type="entry name" value="PyrdxlP-dep_Trfase_major"/>
</dbReference>
<keyword evidence="4" id="KW-0808">Transferase</keyword>
<evidence type="ECO:0000256" key="4">
    <source>
        <dbReference type="ARBA" id="ARBA00022679"/>
    </source>
</evidence>
<evidence type="ECO:0000313" key="8">
    <source>
        <dbReference type="Proteomes" id="UP001157160"/>
    </source>
</evidence>
<dbReference type="AlphaFoldDB" id="A0AA37UM99"/>
<evidence type="ECO:0000313" key="7">
    <source>
        <dbReference type="EMBL" id="GMA29828.1"/>
    </source>
</evidence>
<dbReference type="InterPro" id="IPR015424">
    <property type="entry name" value="PyrdxlP-dep_Trfase"/>
</dbReference>
<dbReference type="PANTHER" id="PTHR46383:SF1">
    <property type="entry name" value="ASPARTATE AMINOTRANSFERASE"/>
    <property type="match status" value="1"/>
</dbReference>
<name>A0AA37UM99_9MICO</name>
<dbReference type="InterPro" id="IPR050596">
    <property type="entry name" value="AspAT/PAT-like"/>
</dbReference>
<dbReference type="SUPFAM" id="SSF53383">
    <property type="entry name" value="PLP-dependent transferases"/>
    <property type="match status" value="1"/>
</dbReference>
<proteinExistence type="inferred from homology"/>
<comment type="similarity">
    <text evidence="2">Belongs to the class-I pyridoxal-phosphate-dependent aminotransferase family.</text>
</comment>
<dbReference type="InterPro" id="IPR004839">
    <property type="entry name" value="Aminotransferase_I/II_large"/>
</dbReference>
<sequence length="391" mass="41316">MSITTTAPSFTPSEAVDRIERASRRVQQPQSTGDLVSLAMGEPNFDTPAVVREAAEAALAAGRTHYSPLYGEQSLRDEIAAQLTDRIGAAVSAADVLITQGGTGGLGAALLSLVSPGDKVVIPDPTYSLYADLVAMAGGELVPVPLGDDLHWDLDALAAALRGARLFVFCNPSNPTGIVHSRAELEALAGMLDGTETIVVSDEAYSELDFTGESFTSAIDVPALRERTIYCQTFSKTYAMTGWRVGYLWGPTDLIRSAARVHNTFNGSVNTAVQDAALAALRHAGSDVAAMKEAYLRRRELLTEALSGVPGLSLSSPEGAFYLFPKYDFDMPSVEVVAALREAGVAVRPGSEFGAAGEHHLRISYAASEDALRVGAERLAAGITALRSSQR</sequence>
<dbReference type="CDD" id="cd00609">
    <property type="entry name" value="AAT_like"/>
    <property type="match status" value="1"/>
</dbReference>
<comment type="caution">
    <text evidence="7">The sequence shown here is derived from an EMBL/GenBank/DDBJ whole genome shotgun (WGS) entry which is preliminary data.</text>
</comment>
<dbReference type="GO" id="GO:0030170">
    <property type="term" value="F:pyridoxal phosphate binding"/>
    <property type="evidence" value="ECO:0007669"/>
    <property type="project" value="InterPro"/>
</dbReference>
<evidence type="ECO:0000259" key="6">
    <source>
        <dbReference type="Pfam" id="PF00155"/>
    </source>
</evidence>
<dbReference type="Pfam" id="PF00155">
    <property type="entry name" value="Aminotran_1_2"/>
    <property type="match status" value="1"/>
</dbReference>
<keyword evidence="8" id="KW-1185">Reference proteome</keyword>
<feature type="domain" description="Aminotransferase class I/classII large" evidence="6">
    <location>
        <begin position="34"/>
        <end position="379"/>
    </location>
</feature>
<accession>A0AA37UM99</accession>
<evidence type="ECO:0000256" key="5">
    <source>
        <dbReference type="ARBA" id="ARBA00022898"/>
    </source>
</evidence>
<evidence type="ECO:0000256" key="1">
    <source>
        <dbReference type="ARBA" id="ARBA00001933"/>
    </source>
</evidence>
<dbReference type="EMBL" id="BSUL01000001">
    <property type="protein sequence ID" value="GMA29828.1"/>
    <property type="molecule type" value="Genomic_DNA"/>
</dbReference>
<dbReference type="Gene3D" id="3.40.640.10">
    <property type="entry name" value="Type I PLP-dependent aspartate aminotransferase-like (Major domain)"/>
    <property type="match status" value="1"/>
</dbReference>
<gene>
    <name evidence="7" type="ORF">GCM10025874_30810</name>
</gene>
<dbReference type="GO" id="GO:0008483">
    <property type="term" value="F:transaminase activity"/>
    <property type="evidence" value="ECO:0007669"/>
    <property type="project" value="UniProtKB-KW"/>
</dbReference>
<dbReference type="PANTHER" id="PTHR46383">
    <property type="entry name" value="ASPARTATE AMINOTRANSFERASE"/>
    <property type="match status" value="1"/>
</dbReference>